<feature type="region of interest" description="Disordered" evidence="7">
    <location>
        <begin position="235"/>
        <end position="260"/>
    </location>
</feature>
<organism evidence="9 10">
    <name type="scientific">Equus caballus</name>
    <name type="common">Horse</name>
    <dbReference type="NCBI Taxonomy" id="9796"/>
    <lineage>
        <taxon>Eukaryota</taxon>
        <taxon>Metazoa</taxon>
        <taxon>Chordata</taxon>
        <taxon>Craniata</taxon>
        <taxon>Vertebrata</taxon>
        <taxon>Euteleostomi</taxon>
        <taxon>Mammalia</taxon>
        <taxon>Eutheria</taxon>
        <taxon>Laurasiatheria</taxon>
        <taxon>Perissodactyla</taxon>
        <taxon>Equidae</taxon>
        <taxon>Equus</taxon>
    </lineage>
</organism>
<evidence type="ECO:0000256" key="1">
    <source>
        <dbReference type="ARBA" id="ARBA00004123"/>
    </source>
</evidence>
<keyword evidence="10" id="KW-1185">Reference proteome</keyword>
<dbReference type="GO" id="GO:0005669">
    <property type="term" value="C:transcription factor TFIID complex"/>
    <property type="evidence" value="ECO:0000318"/>
    <property type="project" value="GO_Central"/>
</dbReference>
<dbReference type="CDD" id="cd08047">
    <property type="entry name" value="TAF7"/>
    <property type="match status" value="1"/>
</dbReference>
<dbReference type="HOGENOM" id="CLU_037860_0_1_1"/>
<sequence>MSRSQDEPPYELENQFILRLPPEHASTVRKLLRSRSVSMKDKLKIDISPDGRHAVVEVEAVSLTAKLVDLPCVIGSLKTHDKNTFYKTADISQMLVCTADGDSHSSPEEPATSTDLKVIGKDEREGEKKYVWKHGITPPLKNVRKKRFRKTKQKLTDVEETNLTEYIESPDVEKEVKKLLCSDAEAISARWEVIGEDGTKEIDSQGFIPVFETSPGISGYKQGGVSSECDTLREMFSDSSSDSDDEEEDDEDEDEEDGYEEALERELQAKLIESDQYEAKEGASSITVEIQKQIYYMEKKLREIQYRAERQKKLIMKLENLMLKSHLQSALERLKIEEKQKSEQLISLRDQLKYLLEK</sequence>
<evidence type="ECO:0000259" key="8">
    <source>
        <dbReference type="SMART" id="SM01370"/>
    </source>
</evidence>
<accession>F7DGK1</accession>
<feature type="domain" description="TAFII55 protein conserved region" evidence="8">
    <location>
        <begin position="12"/>
        <end position="188"/>
    </location>
</feature>
<evidence type="ECO:0000256" key="6">
    <source>
        <dbReference type="SAM" id="Coils"/>
    </source>
</evidence>
<evidence type="ECO:0000313" key="10">
    <source>
        <dbReference type="Proteomes" id="UP000002281"/>
    </source>
</evidence>
<dbReference type="PaxDb" id="9796-ENSECAP00000012073"/>
<protein>
    <submittedName>
        <fullName evidence="9">TATA-box binding protein associated factor 7 like</fullName>
    </submittedName>
</protein>
<dbReference type="GeneTree" id="ENSGT00940000161565"/>
<proteinExistence type="inferred from homology"/>
<feature type="coiled-coil region" evidence="6">
    <location>
        <begin position="260"/>
        <end position="351"/>
    </location>
</feature>
<evidence type="ECO:0000256" key="3">
    <source>
        <dbReference type="ARBA" id="ARBA00023015"/>
    </source>
</evidence>
<dbReference type="InParanoid" id="F7DGK1"/>
<reference evidence="9" key="3">
    <citation type="submission" date="2025-09" db="UniProtKB">
        <authorList>
            <consortium name="Ensembl"/>
        </authorList>
    </citation>
    <scope>IDENTIFICATION</scope>
    <source>
        <strain evidence="9">Thoroughbred</strain>
    </source>
</reference>
<dbReference type="Pfam" id="PF04658">
    <property type="entry name" value="TAFII55_N"/>
    <property type="match status" value="1"/>
</dbReference>
<dbReference type="STRING" id="9796.ENSECAP00000012073"/>
<reference evidence="9" key="2">
    <citation type="submission" date="2025-08" db="UniProtKB">
        <authorList>
            <consortium name="Ensembl"/>
        </authorList>
    </citation>
    <scope>IDENTIFICATION</scope>
    <source>
        <strain evidence="9">Thoroughbred</strain>
    </source>
</reference>
<evidence type="ECO:0000256" key="2">
    <source>
        <dbReference type="ARBA" id="ARBA00009368"/>
    </source>
</evidence>
<evidence type="ECO:0000256" key="7">
    <source>
        <dbReference type="SAM" id="MobiDB-lite"/>
    </source>
</evidence>
<keyword evidence="4" id="KW-0804">Transcription</keyword>
<gene>
    <name evidence="9 11" type="primary">TAF7L</name>
</gene>
<keyword evidence="5" id="KW-0539">Nucleus</keyword>
<keyword evidence="3" id="KW-0805">Transcription regulation</keyword>
<feature type="compositionally biased region" description="Acidic residues" evidence="7">
    <location>
        <begin position="241"/>
        <end position="260"/>
    </location>
</feature>
<comment type="similarity">
    <text evidence="2">Belongs to the TAF7 family.</text>
</comment>
<dbReference type="PANTHER" id="PTHR12228:SF8">
    <property type="entry name" value="TRANSCRIPTION INITIATION FACTOR TFIID SUBUNIT 7-LIKE"/>
    <property type="match status" value="1"/>
</dbReference>
<dbReference type="Proteomes" id="UP000002281">
    <property type="component" value="Chromosome X"/>
</dbReference>
<keyword evidence="6" id="KW-0175">Coiled coil</keyword>
<evidence type="ECO:0000256" key="5">
    <source>
        <dbReference type="ARBA" id="ARBA00023242"/>
    </source>
</evidence>
<dbReference type="VGNC" id="VGNC:55542">
    <property type="gene designation" value="TAF7L"/>
</dbReference>
<evidence type="ECO:0000313" key="11">
    <source>
        <dbReference type="VGNC" id="VGNC:55542"/>
    </source>
</evidence>
<dbReference type="AlphaFoldDB" id="F7DGK1"/>
<evidence type="ECO:0000256" key="4">
    <source>
        <dbReference type="ARBA" id="ARBA00023163"/>
    </source>
</evidence>
<dbReference type="SMART" id="SM01370">
    <property type="entry name" value="TAFII55_N"/>
    <property type="match status" value="1"/>
</dbReference>
<dbReference type="InterPro" id="IPR037817">
    <property type="entry name" value="TAF7"/>
</dbReference>
<dbReference type="FunCoup" id="F7DGK1">
    <property type="interactions" value="60"/>
</dbReference>
<dbReference type="PANTHER" id="PTHR12228">
    <property type="entry name" value="TRANSCRIPTION INITIATION FACTOR TFIID 55 KD SUBUNIT-RELATED"/>
    <property type="match status" value="1"/>
</dbReference>
<comment type="subcellular location">
    <subcellularLocation>
        <location evidence="1">Nucleus</location>
    </subcellularLocation>
</comment>
<evidence type="ECO:0000313" key="9">
    <source>
        <dbReference type="Ensembl" id="ENSECAP00000012073.3"/>
    </source>
</evidence>
<dbReference type="GO" id="GO:0051123">
    <property type="term" value="P:RNA polymerase II preinitiation complex assembly"/>
    <property type="evidence" value="ECO:0000318"/>
    <property type="project" value="GO_Central"/>
</dbReference>
<name>F7DGK1_HORSE</name>
<dbReference type="Bgee" id="ENSECAG00000014171">
    <property type="expression patterns" value="Expressed in testis and 8 other cell types or tissues"/>
</dbReference>
<dbReference type="InterPro" id="IPR006751">
    <property type="entry name" value="TAFII55_prot_cons_reg"/>
</dbReference>
<dbReference type="Ensembl" id="ENSECAT00000015059.3">
    <property type="protein sequence ID" value="ENSECAP00000012073.3"/>
    <property type="gene ID" value="ENSECAG00000014171.4"/>
</dbReference>
<reference evidence="9 10" key="1">
    <citation type="journal article" date="2009" name="Science">
        <title>Genome sequence, comparative analysis, and population genetics of the domestic horse.</title>
        <authorList>
            <consortium name="Broad Institute Genome Sequencing Platform"/>
            <consortium name="Broad Institute Whole Genome Assembly Team"/>
            <person name="Wade C.M."/>
            <person name="Giulotto E."/>
            <person name="Sigurdsson S."/>
            <person name="Zoli M."/>
            <person name="Gnerre S."/>
            <person name="Imsland F."/>
            <person name="Lear T.L."/>
            <person name="Adelson D.L."/>
            <person name="Bailey E."/>
            <person name="Bellone R.R."/>
            <person name="Bloecker H."/>
            <person name="Distl O."/>
            <person name="Edgar R.C."/>
            <person name="Garber M."/>
            <person name="Leeb T."/>
            <person name="Mauceli E."/>
            <person name="MacLeod J.N."/>
            <person name="Penedo M.C.T."/>
            <person name="Raison J.M."/>
            <person name="Sharpe T."/>
            <person name="Vogel J."/>
            <person name="Andersson L."/>
            <person name="Antczak D.F."/>
            <person name="Biagi T."/>
            <person name="Binns M.M."/>
            <person name="Chowdhary B.P."/>
            <person name="Coleman S.J."/>
            <person name="Della Valle G."/>
            <person name="Fryc S."/>
            <person name="Guerin G."/>
            <person name="Hasegawa T."/>
            <person name="Hill E.W."/>
            <person name="Jurka J."/>
            <person name="Kiialainen A."/>
            <person name="Lindgren G."/>
            <person name="Liu J."/>
            <person name="Magnani E."/>
            <person name="Mickelson J.R."/>
            <person name="Murray J."/>
            <person name="Nergadze S.G."/>
            <person name="Onofrio R."/>
            <person name="Pedroni S."/>
            <person name="Piras M.F."/>
            <person name="Raudsepp T."/>
            <person name="Rocchi M."/>
            <person name="Roeed K.H."/>
            <person name="Ryder O.A."/>
            <person name="Searle S."/>
            <person name="Skow L."/>
            <person name="Swinburne J.E."/>
            <person name="Syvaenen A.C."/>
            <person name="Tozaki T."/>
            <person name="Valberg S.J."/>
            <person name="Vaudin M."/>
            <person name="White J.R."/>
            <person name="Zody M.C."/>
            <person name="Lander E.S."/>
            <person name="Lindblad-Toh K."/>
        </authorList>
    </citation>
    <scope>NUCLEOTIDE SEQUENCE [LARGE SCALE GENOMIC DNA]</scope>
    <source>
        <strain evidence="9 10">Thoroughbred</strain>
    </source>
</reference>